<dbReference type="PRINTS" id="PR00463">
    <property type="entry name" value="EP450I"/>
</dbReference>
<dbReference type="Proteomes" id="UP001054889">
    <property type="component" value="Unassembled WGS sequence"/>
</dbReference>
<dbReference type="PANTHER" id="PTHR47944:SF4">
    <property type="entry name" value="OS09G0441700 PROTEIN"/>
    <property type="match status" value="1"/>
</dbReference>
<dbReference type="AlphaFoldDB" id="A0AAV5G245"/>
<keyword evidence="7" id="KW-1185">Reference proteome</keyword>
<dbReference type="GO" id="GO:0005506">
    <property type="term" value="F:iron ion binding"/>
    <property type="evidence" value="ECO:0007669"/>
    <property type="project" value="InterPro"/>
</dbReference>
<dbReference type="Gene3D" id="1.10.630.10">
    <property type="entry name" value="Cytochrome P450"/>
    <property type="match status" value="1"/>
</dbReference>
<keyword evidence="5" id="KW-0408">Iron</keyword>
<protein>
    <submittedName>
        <fullName evidence="6">Uncharacterized protein</fullName>
    </submittedName>
</protein>
<dbReference type="GO" id="GO:0004497">
    <property type="term" value="F:monooxygenase activity"/>
    <property type="evidence" value="ECO:0007669"/>
    <property type="project" value="InterPro"/>
</dbReference>
<organism evidence="6 7">
    <name type="scientific">Eleusine coracana subsp. coracana</name>
    <dbReference type="NCBI Taxonomy" id="191504"/>
    <lineage>
        <taxon>Eukaryota</taxon>
        <taxon>Viridiplantae</taxon>
        <taxon>Streptophyta</taxon>
        <taxon>Embryophyta</taxon>
        <taxon>Tracheophyta</taxon>
        <taxon>Spermatophyta</taxon>
        <taxon>Magnoliopsida</taxon>
        <taxon>Liliopsida</taxon>
        <taxon>Poales</taxon>
        <taxon>Poaceae</taxon>
        <taxon>PACMAD clade</taxon>
        <taxon>Chloridoideae</taxon>
        <taxon>Cynodonteae</taxon>
        <taxon>Eleusininae</taxon>
        <taxon>Eleusine</taxon>
    </lineage>
</organism>
<evidence type="ECO:0000256" key="5">
    <source>
        <dbReference type="ARBA" id="ARBA00023004"/>
    </source>
</evidence>
<keyword evidence="2" id="KW-0349">Heme</keyword>
<dbReference type="Pfam" id="PF00067">
    <property type="entry name" value="p450"/>
    <property type="match status" value="2"/>
</dbReference>
<evidence type="ECO:0000256" key="3">
    <source>
        <dbReference type="ARBA" id="ARBA00022723"/>
    </source>
</evidence>
<evidence type="ECO:0000313" key="7">
    <source>
        <dbReference type="Proteomes" id="UP001054889"/>
    </source>
</evidence>
<dbReference type="PANTHER" id="PTHR47944">
    <property type="entry name" value="CYTOCHROME P450 98A9"/>
    <property type="match status" value="1"/>
</dbReference>
<comment type="caution">
    <text evidence="6">The sequence shown here is derived from an EMBL/GenBank/DDBJ whole genome shotgun (WGS) entry which is preliminary data.</text>
</comment>
<dbReference type="InterPro" id="IPR036396">
    <property type="entry name" value="Cyt_P450_sf"/>
</dbReference>
<keyword evidence="4" id="KW-0560">Oxidoreductase</keyword>
<dbReference type="GO" id="GO:0016705">
    <property type="term" value="F:oxidoreductase activity, acting on paired donors, with incorporation or reduction of molecular oxygen"/>
    <property type="evidence" value="ECO:0007669"/>
    <property type="project" value="InterPro"/>
</dbReference>
<evidence type="ECO:0000256" key="4">
    <source>
        <dbReference type="ARBA" id="ARBA00023002"/>
    </source>
</evidence>
<proteinExistence type="inferred from homology"/>
<dbReference type="SUPFAM" id="SSF48264">
    <property type="entry name" value="Cytochrome P450"/>
    <property type="match status" value="1"/>
</dbReference>
<dbReference type="GO" id="GO:0020037">
    <property type="term" value="F:heme binding"/>
    <property type="evidence" value="ECO:0007669"/>
    <property type="project" value="InterPro"/>
</dbReference>
<dbReference type="InterPro" id="IPR001128">
    <property type="entry name" value="Cyt_P450"/>
</dbReference>
<evidence type="ECO:0000256" key="1">
    <source>
        <dbReference type="ARBA" id="ARBA00010617"/>
    </source>
</evidence>
<evidence type="ECO:0000256" key="2">
    <source>
        <dbReference type="ARBA" id="ARBA00022617"/>
    </source>
</evidence>
<sequence length="316" mass="35298">MCKYNLPPGPRPWPVIGNLNLIGSLPHRSIHELSKHYGPYMSLRLGSFPVVVGSSINAARFILKTNDQAFIDRPRTASGKYIHYNYSDMLCAPYGAYWRQARKLFQTEILSARQLSMLEDVRVEEVRAMLTDLHAAASTGHTIVLKDHLHMVSLNVISRMVLGKKYVVEEEASGSPVTPAEFRWMINEGFFLSGVLNAGEHNNRRRQEGQRFVAKDMVDLLLQLSDDPNLEVPIDRDGVKSFILDLIGAGTDTSSVTVEWAMSELLKAPEALAKATEELDHVIGGDRFVTEADIPSLPYVEAIVKERCGCTRSGRF</sequence>
<name>A0AAV5G245_ELECO</name>
<dbReference type="InterPro" id="IPR002401">
    <property type="entry name" value="Cyt_P450_E_grp-I"/>
</dbReference>
<comment type="similarity">
    <text evidence="1">Belongs to the cytochrome P450 family.</text>
</comment>
<dbReference type="GO" id="GO:0044550">
    <property type="term" value="P:secondary metabolite biosynthetic process"/>
    <property type="evidence" value="ECO:0007669"/>
    <property type="project" value="UniProtKB-ARBA"/>
</dbReference>
<keyword evidence="3" id="KW-0479">Metal-binding</keyword>
<reference evidence="6" key="2">
    <citation type="submission" date="2021-12" db="EMBL/GenBank/DDBJ databases">
        <title>Resequencing data analysis of finger millet.</title>
        <authorList>
            <person name="Hatakeyama M."/>
            <person name="Aluri S."/>
            <person name="Balachadran M.T."/>
            <person name="Sivarajan S.R."/>
            <person name="Poveda L."/>
            <person name="Shimizu-Inatsugi R."/>
            <person name="Schlapbach R."/>
            <person name="Sreeman S.M."/>
            <person name="Shimizu K.K."/>
        </authorList>
    </citation>
    <scope>NUCLEOTIDE SEQUENCE</scope>
</reference>
<accession>A0AAV5G245</accession>
<gene>
    <name evidence="6" type="primary">gn00568</name>
    <name evidence="6" type="ORF">PR202_gn00568</name>
</gene>
<dbReference type="EMBL" id="BQKI01000256">
    <property type="protein sequence ID" value="GJN41222.1"/>
    <property type="molecule type" value="Genomic_DNA"/>
</dbReference>
<reference evidence="6" key="1">
    <citation type="journal article" date="2018" name="DNA Res.">
        <title>Multiple hybrid de novo genome assembly of finger millet, an orphan allotetraploid crop.</title>
        <authorList>
            <person name="Hatakeyama M."/>
            <person name="Aluri S."/>
            <person name="Balachadran M.T."/>
            <person name="Sivarajan S.R."/>
            <person name="Patrignani A."/>
            <person name="Gruter S."/>
            <person name="Poveda L."/>
            <person name="Shimizu-Inatsugi R."/>
            <person name="Baeten J."/>
            <person name="Francoijs K.J."/>
            <person name="Nataraja K.N."/>
            <person name="Reddy Y.A.N."/>
            <person name="Phadnis S."/>
            <person name="Ravikumar R.L."/>
            <person name="Schlapbach R."/>
            <person name="Sreeman S.M."/>
            <person name="Shimizu K.K."/>
        </authorList>
    </citation>
    <scope>NUCLEOTIDE SEQUENCE</scope>
</reference>
<evidence type="ECO:0000313" key="6">
    <source>
        <dbReference type="EMBL" id="GJN41222.1"/>
    </source>
</evidence>